<protein>
    <submittedName>
        <fullName evidence="1">Uncharacterized protein</fullName>
    </submittedName>
</protein>
<gene>
    <name evidence="1" type="ORF">SDC9_183653</name>
</gene>
<proteinExistence type="predicted"/>
<reference evidence="1" key="1">
    <citation type="submission" date="2019-08" db="EMBL/GenBank/DDBJ databases">
        <authorList>
            <person name="Kucharzyk K."/>
            <person name="Murdoch R.W."/>
            <person name="Higgins S."/>
            <person name="Loffler F."/>
        </authorList>
    </citation>
    <scope>NUCLEOTIDE SEQUENCE</scope>
</reference>
<sequence>MQNRLKYHIEEAADFNDEKMYIKFSNGMKVPKHPIDYAYFMSYQDDVRDSVHRIRALNHDVEIHWFGNNIPKKLLKELSYKEV</sequence>
<dbReference type="AlphaFoldDB" id="A0A645HC96"/>
<organism evidence="1">
    <name type="scientific">bioreactor metagenome</name>
    <dbReference type="NCBI Taxonomy" id="1076179"/>
    <lineage>
        <taxon>unclassified sequences</taxon>
        <taxon>metagenomes</taxon>
        <taxon>ecological metagenomes</taxon>
    </lineage>
</organism>
<comment type="caution">
    <text evidence="1">The sequence shown here is derived from an EMBL/GenBank/DDBJ whole genome shotgun (WGS) entry which is preliminary data.</text>
</comment>
<name>A0A645HC96_9ZZZZ</name>
<evidence type="ECO:0000313" key="1">
    <source>
        <dbReference type="EMBL" id="MPN36146.1"/>
    </source>
</evidence>
<dbReference type="EMBL" id="VSSQ01090111">
    <property type="protein sequence ID" value="MPN36146.1"/>
    <property type="molecule type" value="Genomic_DNA"/>
</dbReference>
<accession>A0A645HC96</accession>